<dbReference type="PANTHER" id="PTHR35006">
    <property type="entry name" value="GLYOXALASE FAMILY PROTEIN (AFU_ORTHOLOGUE AFUA_5G14830)"/>
    <property type="match status" value="1"/>
</dbReference>
<dbReference type="EMBL" id="BSFD01000002">
    <property type="protein sequence ID" value="GLK48229.1"/>
    <property type="molecule type" value="Genomic_DNA"/>
</dbReference>
<organism evidence="2 3">
    <name type="scientific">Brevundimonas intermedia</name>
    <dbReference type="NCBI Taxonomy" id="74315"/>
    <lineage>
        <taxon>Bacteria</taxon>
        <taxon>Pseudomonadati</taxon>
        <taxon>Pseudomonadota</taxon>
        <taxon>Alphaproteobacteria</taxon>
        <taxon>Caulobacterales</taxon>
        <taxon>Caulobacteraceae</taxon>
        <taxon>Brevundimonas</taxon>
    </lineage>
</organism>
<keyword evidence="3" id="KW-1185">Reference proteome</keyword>
<dbReference type="SUPFAM" id="SSF54593">
    <property type="entry name" value="Glyoxalase/Bleomycin resistance protein/Dihydroxybiphenyl dioxygenase"/>
    <property type="match status" value="1"/>
</dbReference>
<dbReference type="Proteomes" id="UP001143509">
    <property type="component" value="Unassembled WGS sequence"/>
</dbReference>
<reference evidence="2" key="2">
    <citation type="submission" date="2023-01" db="EMBL/GenBank/DDBJ databases">
        <authorList>
            <person name="Sun Q."/>
            <person name="Evtushenko L."/>
        </authorList>
    </citation>
    <scope>NUCLEOTIDE SEQUENCE</scope>
    <source>
        <strain evidence="2">VKM B-1499</strain>
    </source>
</reference>
<dbReference type="Gene3D" id="3.10.180.10">
    <property type="entry name" value="2,3-Dihydroxybiphenyl 1,2-Dioxygenase, domain 1"/>
    <property type="match status" value="1"/>
</dbReference>
<dbReference type="InterPro" id="IPR004360">
    <property type="entry name" value="Glyas_Fos-R_dOase_dom"/>
</dbReference>
<dbReference type="CDD" id="cd07262">
    <property type="entry name" value="VOC_like"/>
    <property type="match status" value="1"/>
</dbReference>
<dbReference type="Pfam" id="PF00903">
    <property type="entry name" value="Glyoxalase"/>
    <property type="match status" value="1"/>
</dbReference>
<dbReference type="PROSITE" id="PS51819">
    <property type="entry name" value="VOC"/>
    <property type="match status" value="1"/>
</dbReference>
<reference evidence="2" key="1">
    <citation type="journal article" date="2014" name="Int. J. Syst. Evol. Microbiol.">
        <title>Complete genome of a new Firmicutes species belonging to the dominant human colonic microbiota ('Ruminococcus bicirculans') reveals two chromosomes and a selective capacity to utilize plant glucans.</title>
        <authorList>
            <consortium name="NISC Comparative Sequencing Program"/>
            <person name="Wegmann U."/>
            <person name="Louis P."/>
            <person name="Goesmann A."/>
            <person name="Henrissat B."/>
            <person name="Duncan S.H."/>
            <person name="Flint H.J."/>
        </authorList>
    </citation>
    <scope>NUCLEOTIDE SEQUENCE</scope>
    <source>
        <strain evidence="2">VKM B-1499</strain>
    </source>
</reference>
<gene>
    <name evidence="2" type="ORF">GCM10017620_12020</name>
</gene>
<feature type="domain" description="VOC" evidence="1">
    <location>
        <begin position="12"/>
        <end position="136"/>
    </location>
</feature>
<evidence type="ECO:0000313" key="3">
    <source>
        <dbReference type="Proteomes" id="UP001143509"/>
    </source>
</evidence>
<dbReference type="InterPro" id="IPR037523">
    <property type="entry name" value="VOC_core"/>
</dbReference>
<name>A0ABQ5T639_9CAUL</name>
<dbReference type="PANTHER" id="PTHR35006:SF1">
    <property type="entry name" value="BLL2941 PROTEIN"/>
    <property type="match status" value="1"/>
</dbReference>
<accession>A0ABQ5T639</accession>
<protein>
    <submittedName>
        <fullName evidence="2">Glyoxalase</fullName>
    </submittedName>
</protein>
<evidence type="ECO:0000313" key="2">
    <source>
        <dbReference type="EMBL" id="GLK48229.1"/>
    </source>
</evidence>
<proteinExistence type="predicted"/>
<evidence type="ECO:0000259" key="1">
    <source>
        <dbReference type="PROSITE" id="PS51819"/>
    </source>
</evidence>
<comment type="caution">
    <text evidence="2">The sequence shown here is derived from an EMBL/GenBank/DDBJ whole genome shotgun (WGS) entry which is preliminary data.</text>
</comment>
<dbReference type="InterPro" id="IPR029068">
    <property type="entry name" value="Glyas_Bleomycin-R_OHBP_Dase"/>
</dbReference>
<sequence length="138" mass="14551">MLGLSEQREEHMFTHVTVGADDVEASRQFYDAALGALGVELGKGPDPKGRYWWRTPYGAFAVGKPIDGEPACHANGGTIGFAAQTPEMVQAFHDAGVAAGGRAIEDPPGERRGAFGTLLAAYLRDPSGNKVCAVHRVG</sequence>